<evidence type="ECO:0000259" key="5">
    <source>
        <dbReference type="Pfam" id="PF01397"/>
    </source>
</evidence>
<dbReference type="GO" id="GO:0000287">
    <property type="term" value="F:magnesium ion binding"/>
    <property type="evidence" value="ECO:0007669"/>
    <property type="project" value="InterPro"/>
</dbReference>
<organism evidence="7">
    <name type="scientific">Fagus sylvatica</name>
    <name type="common">Beechnut</name>
    <dbReference type="NCBI Taxonomy" id="28930"/>
    <lineage>
        <taxon>Eukaryota</taxon>
        <taxon>Viridiplantae</taxon>
        <taxon>Streptophyta</taxon>
        <taxon>Embryophyta</taxon>
        <taxon>Tracheophyta</taxon>
        <taxon>Spermatophyta</taxon>
        <taxon>Magnoliopsida</taxon>
        <taxon>eudicotyledons</taxon>
        <taxon>Gunneridae</taxon>
        <taxon>Pentapetalae</taxon>
        <taxon>rosids</taxon>
        <taxon>fabids</taxon>
        <taxon>Fagales</taxon>
        <taxon>Fagaceae</taxon>
        <taxon>Fagus</taxon>
    </lineage>
</organism>
<dbReference type="InterPro" id="IPR005630">
    <property type="entry name" value="Terpene_synthase_metal-bd"/>
</dbReference>
<dbReference type="Pfam" id="PF01397">
    <property type="entry name" value="Terpene_synth"/>
    <property type="match status" value="1"/>
</dbReference>
<feature type="domain" description="Terpene synthase metal-binding" evidence="6">
    <location>
        <begin position="329"/>
        <end position="368"/>
    </location>
</feature>
<dbReference type="InterPro" id="IPR050148">
    <property type="entry name" value="Terpene_synthase-like"/>
</dbReference>
<feature type="domain" description="Terpene synthase metal-binding" evidence="6">
    <location>
        <begin position="212"/>
        <end position="328"/>
    </location>
</feature>
<gene>
    <name evidence="7" type="ORF">FSB_LOCUS29740</name>
</gene>
<dbReference type="AlphaFoldDB" id="A0A2N9GQX2"/>
<evidence type="ECO:0000313" key="7">
    <source>
        <dbReference type="EMBL" id="SPD01858.1"/>
    </source>
</evidence>
<dbReference type="Pfam" id="PF03936">
    <property type="entry name" value="Terpene_synth_C"/>
    <property type="match status" value="2"/>
</dbReference>
<sequence length="458" mass="52978">MAHNLLASLSVCNFTRVLVPSRDPISFVTSRSGIPRPGESCTRQINNLKGQVRMMLHKVVDPFEQLELIDILQRLGLSYHFEGEIKRIIEGLYNMDDHGGDSWKTENLYATALKFRLLRQHGYDVSQEVFNNFKDERENFKACLCEDTKGMLSLYEASFLSIEGENILDEARDFSAKHLEEYVKQNKDKNLSATVSHALEIPLHWRMLRWWKSTGLGEKLSFARDRLMENFFWTVGVIFQPQFGYCRKMLTKVNALITTIDDVYDVYGTLDELELFTDAVERWDINAMDQLPDYMKICFLALYNSINEMAYDTLKEQGFHIVRYLKKADELKRGDVPKSIQCYMNETGASEEDAREYIRCLISATWKKMNDERASSSPFNQTFFEIAMNLARMAQCMYQHGDGHEPLHYGGGNPEILNWWELFTVSIIDVNVVVVGAEQDEGEAEPKFALYFVTCTFL</sequence>
<dbReference type="InterPro" id="IPR008949">
    <property type="entry name" value="Isoprenoid_synthase_dom_sf"/>
</dbReference>
<comment type="cofactor">
    <cofactor evidence="1">
        <name>Mg(2+)</name>
        <dbReference type="ChEBI" id="CHEBI:18420"/>
    </cofactor>
</comment>
<dbReference type="InterPro" id="IPR001906">
    <property type="entry name" value="Terpene_synth_N"/>
</dbReference>
<dbReference type="CDD" id="cd00684">
    <property type="entry name" value="Terpene_cyclase_plant_C1"/>
    <property type="match status" value="1"/>
</dbReference>
<dbReference type="GO" id="GO:0010333">
    <property type="term" value="F:terpene synthase activity"/>
    <property type="evidence" value="ECO:0007669"/>
    <property type="project" value="InterPro"/>
</dbReference>
<evidence type="ECO:0000256" key="3">
    <source>
        <dbReference type="ARBA" id="ARBA00022842"/>
    </source>
</evidence>
<dbReference type="InterPro" id="IPR044814">
    <property type="entry name" value="Terpene_cyclase_plant_C1"/>
</dbReference>
<reference evidence="7" key="1">
    <citation type="submission" date="2018-02" db="EMBL/GenBank/DDBJ databases">
        <authorList>
            <person name="Cohen D.B."/>
            <person name="Kent A.D."/>
        </authorList>
    </citation>
    <scope>NUCLEOTIDE SEQUENCE</scope>
</reference>
<proteinExistence type="predicted"/>
<protein>
    <recommendedName>
        <fullName evidence="8">Terpene synthase N-terminal domain-containing protein</fullName>
    </recommendedName>
</protein>
<keyword evidence="3" id="KW-0460">Magnesium</keyword>
<dbReference type="SUPFAM" id="SSF48576">
    <property type="entry name" value="Terpenoid synthases"/>
    <property type="match status" value="1"/>
</dbReference>
<dbReference type="SUPFAM" id="SSF48239">
    <property type="entry name" value="Terpenoid cyclases/Protein prenyltransferases"/>
    <property type="match status" value="1"/>
</dbReference>
<dbReference type="InterPro" id="IPR008930">
    <property type="entry name" value="Terpenoid_cyclase/PrenylTrfase"/>
</dbReference>
<dbReference type="EMBL" id="OIVN01002231">
    <property type="protein sequence ID" value="SPD01858.1"/>
    <property type="molecule type" value="Genomic_DNA"/>
</dbReference>
<dbReference type="GO" id="GO:0016102">
    <property type="term" value="P:diterpenoid biosynthetic process"/>
    <property type="evidence" value="ECO:0007669"/>
    <property type="project" value="InterPro"/>
</dbReference>
<name>A0A2N9GQX2_FAGSY</name>
<dbReference type="InterPro" id="IPR036965">
    <property type="entry name" value="Terpene_synth_N_sf"/>
</dbReference>
<dbReference type="PANTHER" id="PTHR31225">
    <property type="entry name" value="OS04G0344100 PROTEIN-RELATED"/>
    <property type="match status" value="1"/>
</dbReference>
<keyword evidence="4" id="KW-0456">Lyase</keyword>
<evidence type="ECO:0000259" key="6">
    <source>
        <dbReference type="Pfam" id="PF03936"/>
    </source>
</evidence>
<dbReference type="PANTHER" id="PTHR31225:SF9">
    <property type="entry name" value="TERPENE SYNTHASE 10"/>
    <property type="match status" value="1"/>
</dbReference>
<evidence type="ECO:0008006" key="8">
    <source>
        <dbReference type="Google" id="ProtNLM"/>
    </source>
</evidence>
<dbReference type="Gene3D" id="1.10.600.10">
    <property type="entry name" value="Farnesyl Diphosphate Synthase"/>
    <property type="match status" value="2"/>
</dbReference>
<dbReference type="Gene3D" id="1.50.10.130">
    <property type="entry name" value="Terpene synthase, N-terminal domain"/>
    <property type="match status" value="1"/>
</dbReference>
<evidence type="ECO:0000256" key="4">
    <source>
        <dbReference type="ARBA" id="ARBA00023239"/>
    </source>
</evidence>
<keyword evidence="2" id="KW-0479">Metal-binding</keyword>
<accession>A0A2N9GQX2</accession>
<dbReference type="FunFam" id="1.50.10.130:FF:000001">
    <property type="entry name" value="Isoprene synthase, chloroplastic"/>
    <property type="match status" value="1"/>
</dbReference>
<feature type="domain" description="Terpene synthase N-terminal" evidence="5">
    <location>
        <begin position="39"/>
        <end position="199"/>
    </location>
</feature>
<evidence type="ECO:0000256" key="1">
    <source>
        <dbReference type="ARBA" id="ARBA00001946"/>
    </source>
</evidence>
<evidence type="ECO:0000256" key="2">
    <source>
        <dbReference type="ARBA" id="ARBA00022723"/>
    </source>
</evidence>